<gene>
    <name evidence="2" type="ORF">MYVALT_E_00570</name>
</gene>
<dbReference type="AlphaFoldDB" id="A0A916JU58"/>
<organism evidence="2 3">
    <name type="scientific">Candidatus Vallotiella hemipterorum</name>
    <dbReference type="NCBI Taxonomy" id="1177213"/>
    <lineage>
        <taxon>Bacteria</taxon>
        <taxon>Pseudomonadati</taxon>
        <taxon>Pseudomonadota</taxon>
        <taxon>Betaproteobacteria</taxon>
        <taxon>Burkholderiales</taxon>
        <taxon>Burkholderiaceae</taxon>
        <taxon>Candidatus Vallotiella</taxon>
    </lineage>
</organism>
<evidence type="ECO:0000313" key="3">
    <source>
        <dbReference type="Proteomes" id="UP000693996"/>
    </source>
</evidence>
<dbReference type="KEGG" id="vtr:MYVALT_E_00570"/>
<keyword evidence="3" id="KW-1185">Reference proteome</keyword>
<protein>
    <submittedName>
        <fullName evidence="2">Uncharacterized protein</fullName>
    </submittedName>
</protein>
<accession>A0A916JU58</accession>
<keyword evidence="1" id="KW-1133">Transmembrane helix</keyword>
<evidence type="ECO:0000256" key="1">
    <source>
        <dbReference type="SAM" id="Phobius"/>
    </source>
</evidence>
<feature type="transmembrane region" description="Helical" evidence="1">
    <location>
        <begin position="12"/>
        <end position="34"/>
    </location>
</feature>
<proteinExistence type="predicted"/>
<keyword evidence="1" id="KW-0812">Transmembrane</keyword>
<sequence>MLYKARLPTRWLIIAITGAYHTVPAYGAGVLHALHKQDKRHKNSSNSL</sequence>
<name>A0A916JU58_9BURK</name>
<dbReference type="EMBL" id="OU343031">
    <property type="protein sequence ID" value="CAG7603197.1"/>
    <property type="molecule type" value="Genomic_DNA"/>
</dbReference>
<dbReference type="Proteomes" id="UP000693996">
    <property type="component" value="Chromosome"/>
</dbReference>
<evidence type="ECO:0000313" key="2">
    <source>
        <dbReference type="EMBL" id="CAG7603197.1"/>
    </source>
</evidence>
<reference evidence="2" key="1">
    <citation type="submission" date="2021-06" db="EMBL/GenBank/DDBJ databases">
        <authorList>
            <person name="Szabo G."/>
        </authorList>
    </citation>
    <scope>NUCLEOTIDE SEQUENCE</scope>
    <source>
        <strain evidence="2">MYVALT</strain>
    </source>
</reference>
<keyword evidence="1" id="KW-0472">Membrane</keyword>